<gene>
    <name evidence="1" type="ORF">STAS_16324</name>
</gene>
<accession>A0A5A7Q467</accession>
<dbReference type="Proteomes" id="UP000325081">
    <property type="component" value="Unassembled WGS sequence"/>
</dbReference>
<proteinExistence type="predicted"/>
<sequence length="176" mass="19408">MRVLELHIQIEISVLIGAARMIRDAGDRGLIGPAHRVNSDSILIALIPEFLSYEDLGLQEAVANMIKTRLDGGDKAGIRGYIYRLNVSIDRQQQWGLLGDALDANGAIEKVGEGSLSIDIIPNISTIAYSPRPYLLFRVSPGTETSRDFEGLYKNEITLDARYLTISTNPTSIHKK</sequence>
<organism evidence="1 2">
    <name type="scientific">Striga asiatica</name>
    <name type="common">Asiatic witchweed</name>
    <name type="synonym">Buchnera asiatica</name>
    <dbReference type="NCBI Taxonomy" id="4170"/>
    <lineage>
        <taxon>Eukaryota</taxon>
        <taxon>Viridiplantae</taxon>
        <taxon>Streptophyta</taxon>
        <taxon>Embryophyta</taxon>
        <taxon>Tracheophyta</taxon>
        <taxon>Spermatophyta</taxon>
        <taxon>Magnoliopsida</taxon>
        <taxon>eudicotyledons</taxon>
        <taxon>Gunneridae</taxon>
        <taxon>Pentapetalae</taxon>
        <taxon>asterids</taxon>
        <taxon>lamiids</taxon>
        <taxon>Lamiales</taxon>
        <taxon>Orobanchaceae</taxon>
        <taxon>Buchnereae</taxon>
        <taxon>Striga</taxon>
    </lineage>
</organism>
<keyword evidence="2" id="KW-1185">Reference proteome</keyword>
<evidence type="ECO:0000313" key="1">
    <source>
        <dbReference type="EMBL" id="GER39688.1"/>
    </source>
</evidence>
<reference evidence="2" key="1">
    <citation type="journal article" date="2019" name="Curr. Biol.">
        <title>Genome Sequence of Striga asiatica Provides Insight into the Evolution of Plant Parasitism.</title>
        <authorList>
            <person name="Yoshida S."/>
            <person name="Kim S."/>
            <person name="Wafula E.K."/>
            <person name="Tanskanen J."/>
            <person name="Kim Y.M."/>
            <person name="Honaas L."/>
            <person name="Yang Z."/>
            <person name="Spallek T."/>
            <person name="Conn C.E."/>
            <person name="Ichihashi Y."/>
            <person name="Cheong K."/>
            <person name="Cui S."/>
            <person name="Der J.P."/>
            <person name="Gundlach H."/>
            <person name="Jiao Y."/>
            <person name="Hori C."/>
            <person name="Ishida J.K."/>
            <person name="Kasahara H."/>
            <person name="Kiba T."/>
            <person name="Kim M.S."/>
            <person name="Koo N."/>
            <person name="Laohavisit A."/>
            <person name="Lee Y.H."/>
            <person name="Lumba S."/>
            <person name="McCourt P."/>
            <person name="Mortimer J.C."/>
            <person name="Mutuku J.M."/>
            <person name="Nomura T."/>
            <person name="Sasaki-Sekimoto Y."/>
            <person name="Seto Y."/>
            <person name="Wang Y."/>
            <person name="Wakatake T."/>
            <person name="Sakakibara H."/>
            <person name="Demura T."/>
            <person name="Yamaguchi S."/>
            <person name="Yoneyama K."/>
            <person name="Manabe R.I."/>
            <person name="Nelson D.C."/>
            <person name="Schulman A.H."/>
            <person name="Timko M.P."/>
            <person name="dePamphilis C.W."/>
            <person name="Choi D."/>
            <person name="Shirasu K."/>
        </authorList>
    </citation>
    <scope>NUCLEOTIDE SEQUENCE [LARGE SCALE GENOMIC DNA]</scope>
    <source>
        <strain evidence="2">cv. UVA1</strain>
    </source>
</reference>
<comment type="caution">
    <text evidence="1">The sequence shown here is derived from an EMBL/GenBank/DDBJ whole genome shotgun (WGS) entry which is preliminary data.</text>
</comment>
<dbReference type="AlphaFoldDB" id="A0A5A7Q467"/>
<dbReference type="EMBL" id="BKCP01005738">
    <property type="protein sequence ID" value="GER39688.1"/>
    <property type="molecule type" value="Genomic_DNA"/>
</dbReference>
<protein>
    <submittedName>
        <fullName evidence="1">Uncharacterized protein</fullName>
    </submittedName>
</protein>
<name>A0A5A7Q467_STRAF</name>
<evidence type="ECO:0000313" key="2">
    <source>
        <dbReference type="Proteomes" id="UP000325081"/>
    </source>
</evidence>